<reference evidence="2 3" key="1">
    <citation type="submission" date="2019-02" db="EMBL/GenBank/DDBJ databases">
        <title>Deep-cultivation of Planctomycetes and their phenomic and genomic characterization uncovers novel biology.</title>
        <authorList>
            <person name="Wiegand S."/>
            <person name="Jogler M."/>
            <person name="Boedeker C."/>
            <person name="Pinto D."/>
            <person name="Vollmers J."/>
            <person name="Rivas-Marin E."/>
            <person name="Kohn T."/>
            <person name="Peeters S.H."/>
            <person name="Heuer A."/>
            <person name="Rast P."/>
            <person name="Oberbeckmann S."/>
            <person name="Bunk B."/>
            <person name="Jeske O."/>
            <person name="Meyerdierks A."/>
            <person name="Storesund J.E."/>
            <person name="Kallscheuer N."/>
            <person name="Luecker S."/>
            <person name="Lage O.M."/>
            <person name="Pohl T."/>
            <person name="Merkel B.J."/>
            <person name="Hornburger P."/>
            <person name="Mueller R.-W."/>
            <person name="Bruemmer F."/>
            <person name="Labrenz M."/>
            <person name="Spormann A.M."/>
            <person name="Op den Camp H."/>
            <person name="Overmann J."/>
            <person name="Amann R."/>
            <person name="Jetten M.S.M."/>
            <person name="Mascher T."/>
            <person name="Medema M.H."/>
            <person name="Devos D.P."/>
            <person name="Kaster A.-K."/>
            <person name="Ovreas L."/>
            <person name="Rohde M."/>
            <person name="Galperin M.Y."/>
            <person name="Jogler C."/>
        </authorList>
    </citation>
    <scope>NUCLEOTIDE SEQUENCE [LARGE SCALE GENOMIC DNA]</scope>
    <source>
        <strain evidence="2 3">Pla163</strain>
    </source>
</reference>
<organism evidence="2 3">
    <name type="scientific">Rohdeia mirabilis</name>
    <dbReference type="NCBI Taxonomy" id="2528008"/>
    <lineage>
        <taxon>Bacteria</taxon>
        <taxon>Pseudomonadati</taxon>
        <taxon>Planctomycetota</taxon>
        <taxon>Planctomycetia</taxon>
        <taxon>Planctomycetia incertae sedis</taxon>
        <taxon>Rohdeia</taxon>
    </lineage>
</organism>
<feature type="compositionally biased region" description="Pro residues" evidence="1">
    <location>
        <begin position="183"/>
        <end position="192"/>
    </location>
</feature>
<dbReference type="RefSeq" id="WP_145183662.1">
    <property type="nucleotide sequence ID" value="NZ_CP036290.1"/>
</dbReference>
<protein>
    <submittedName>
        <fullName evidence="2">Uncharacterized protein</fullName>
    </submittedName>
</protein>
<dbReference type="EMBL" id="CP036290">
    <property type="protein sequence ID" value="QDU83626.1"/>
    <property type="molecule type" value="Genomic_DNA"/>
</dbReference>
<accession>A0A518CWM4</accession>
<gene>
    <name evidence="2" type="ORF">Pla163_07250</name>
</gene>
<keyword evidence="3" id="KW-1185">Reference proteome</keyword>
<name>A0A518CWM4_9BACT</name>
<feature type="compositionally biased region" description="Basic and acidic residues" evidence="1">
    <location>
        <begin position="108"/>
        <end position="121"/>
    </location>
</feature>
<feature type="region of interest" description="Disordered" evidence="1">
    <location>
        <begin position="151"/>
        <end position="202"/>
    </location>
</feature>
<evidence type="ECO:0000313" key="2">
    <source>
        <dbReference type="EMBL" id="QDU83626.1"/>
    </source>
</evidence>
<evidence type="ECO:0000256" key="1">
    <source>
        <dbReference type="SAM" id="MobiDB-lite"/>
    </source>
</evidence>
<feature type="compositionally biased region" description="Low complexity" evidence="1">
    <location>
        <begin position="91"/>
        <end position="107"/>
    </location>
</feature>
<dbReference type="AlphaFoldDB" id="A0A518CWM4"/>
<feature type="compositionally biased region" description="Basic and acidic residues" evidence="1">
    <location>
        <begin position="74"/>
        <end position="90"/>
    </location>
</feature>
<feature type="region of interest" description="Disordered" evidence="1">
    <location>
        <begin position="219"/>
        <end position="250"/>
    </location>
</feature>
<proteinExistence type="predicted"/>
<sequence>MIDLALLCNLYADGPTTLGRLKELGCESLEDVVALSGTDLGWALQESSEACERFRREARLLRERRGPVAGEVQASERSRGAAEPTPEARARTTGAGAATAGDPARTGQPEDERGSAIERRHASGAQRRASESGRRDGSLLDVLLRAWRRASGRDDDQDATDVAPSADANGPSEGSNAEVPRPTFEPRPPEPSVPERRAHDGPALAPSFEQRVELNAAPRRAEPTVDTAANSLAGQSPRAAAQAPATRAERVRRGTPLLRVGFEGVEADYARELEGLGIDTVEDFLASQPLDLAGRSSMRYTVLLRMQFVARRELERVP</sequence>
<dbReference type="Proteomes" id="UP000319342">
    <property type="component" value="Chromosome"/>
</dbReference>
<evidence type="ECO:0000313" key="3">
    <source>
        <dbReference type="Proteomes" id="UP000319342"/>
    </source>
</evidence>
<feature type="region of interest" description="Disordered" evidence="1">
    <location>
        <begin position="67"/>
        <end position="135"/>
    </location>
</feature>
<feature type="compositionally biased region" description="Low complexity" evidence="1">
    <location>
        <begin position="233"/>
        <end position="246"/>
    </location>
</feature>